<protein>
    <submittedName>
        <fullName evidence="2">WG repeat-containing protein</fullName>
    </submittedName>
</protein>
<evidence type="ECO:0000313" key="2">
    <source>
        <dbReference type="EMBL" id="MFC5468176.1"/>
    </source>
</evidence>
<dbReference type="RefSeq" id="WP_209746594.1">
    <property type="nucleotide sequence ID" value="NZ_JBHSMH010000007.1"/>
</dbReference>
<organism evidence="2 3">
    <name type="scientific">Cohnella suwonensis</name>
    <dbReference type="NCBI Taxonomy" id="696072"/>
    <lineage>
        <taxon>Bacteria</taxon>
        <taxon>Bacillati</taxon>
        <taxon>Bacillota</taxon>
        <taxon>Bacilli</taxon>
        <taxon>Bacillales</taxon>
        <taxon>Paenibacillaceae</taxon>
        <taxon>Cohnella</taxon>
    </lineage>
</organism>
<reference evidence="3" key="1">
    <citation type="journal article" date="2019" name="Int. J. Syst. Evol. Microbiol.">
        <title>The Global Catalogue of Microorganisms (GCM) 10K type strain sequencing project: providing services to taxonomists for standard genome sequencing and annotation.</title>
        <authorList>
            <consortium name="The Broad Institute Genomics Platform"/>
            <consortium name="The Broad Institute Genome Sequencing Center for Infectious Disease"/>
            <person name="Wu L."/>
            <person name="Ma J."/>
        </authorList>
    </citation>
    <scope>NUCLEOTIDE SEQUENCE [LARGE SCALE GENOMIC DNA]</scope>
    <source>
        <strain evidence="3">CCUG 57113</strain>
    </source>
</reference>
<dbReference type="Pfam" id="PF14903">
    <property type="entry name" value="WG_beta_rep"/>
    <property type="match status" value="6"/>
</dbReference>
<proteinExistence type="predicted"/>
<dbReference type="Proteomes" id="UP001596105">
    <property type="component" value="Unassembled WGS sequence"/>
</dbReference>
<feature type="chain" id="PRO_5047421709" evidence="1">
    <location>
        <begin position="23"/>
        <end position="641"/>
    </location>
</feature>
<evidence type="ECO:0000313" key="3">
    <source>
        <dbReference type="Proteomes" id="UP001596105"/>
    </source>
</evidence>
<comment type="caution">
    <text evidence="2">The sequence shown here is derived from an EMBL/GenBank/DDBJ whole genome shotgun (WGS) entry which is preliminary data.</text>
</comment>
<dbReference type="EMBL" id="JBHSMH010000007">
    <property type="protein sequence ID" value="MFC5468176.1"/>
    <property type="molecule type" value="Genomic_DNA"/>
</dbReference>
<evidence type="ECO:0000256" key="1">
    <source>
        <dbReference type="SAM" id="SignalP"/>
    </source>
</evidence>
<accession>A0ABW0LSB3</accession>
<sequence length="641" mass="70694">MSKKLLCFFLLCLLLNSSNVWANTDSSLLVANTRYEWETIIEAKLDSVKRVGDFYRIQQGKQYGLIDLQGRTVFEPRFEKIFVVNAKSALGQRKKSASTNEFVGMNGRVVFTLPSDVLVADFYNGEAIVSAYGTIKLGDNGKMIVKPQRAGVIDAKGKFTIPMIYDYLQRVVDVRSGVVYAANKGLGASAVYGIVSRTGKIIVPFQYSSLRFNALRDAPNLKLTLNGGLIIAGKNKKYGVITLGGQTIVPLAYDDIRADKYFGNESAGSGYFDNGQAVVKKTGKYGVIDQKGKVIIPFQYSDIANVKEVVWNEDIRIGSVETDIGVYKVRSGKQYGLINNRGQNLGKFEWDEIGSFSGGMAPVVKNRKVGFVDRRGKLVIPLKYDLPSDKSVIDGLTFEKGIFIVARNGKYGFASDAGREISEPQWDQVEPFHNGISKVKKNGKYGYLDKTGKLISEPQWDSATVFDNGYAVITKGKLSGVINAQGEIVLSIDMIREELSKNGINPDQKMSLSVFDQAGFAVLRMGEGTNTTSYYIDRSGHLAFANGYALIGEYENGLSRVYDGPVTDEKLVDWDAPDGSFHIIDVKGNIVLTYPKELEAGTILDSEPLTWDQHQKFPENYIGFIDVKGKIGVITLRNKAS</sequence>
<dbReference type="InterPro" id="IPR032774">
    <property type="entry name" value="WG_beta_rep"/>
</dbReference>
<dbReference type="PANTHER" id="PTHR37841:SF1">
    <property type="entry name" value="DUF3298 DOMAIN-CONTAINING PROTEIN"/>
    <property type="match status" value="1"/>
</dbReference>
<name>A0ABW0LSB3_9BACL</name>
<keyword evidence="3" id="KW-1185">Reference proteome</keyword>
<keyword evidence="1" id="KW-0732">Signal</keyword>
<feature type="signal peptide" evidence="1">
    <location>
        <begin position="1"/>
        <end position="22"/>
    </location>
</feature>
<gene>
    <name evidence="2" type="ORF">ACFPPD_05540</name>
</gene>
<dbReference type="SUPFAM" id="SSF69360">
    <property type="entry name" value="Cell wall binding repeat"/>
    <property type="match status" value="1"/>
</dbReference>
<dbReference type="PANTHER" id="PTHR37841">
    <property type="entry name" value="GLR2918 PROTEIN"/>
    <property type="match status" value="1"/>
</dbReference>